<dbReference type="InterPro" id="IPR005122">
    <property type="entry name" value="Uracil-DNA_glycosylase-like"/>
</dbReference>
<dbReference type="PROSITE" id="PS00130">
    <property type="entry name" value="U_DNA_GLYCOSYLASE"/>
    <property type="match status" value="1"/>
</dbReference>
<evidence type="ECO:0000259" key="11">
    <source>
        <dbReference type="SMART" id="SM00986"/>
    </source>
</evidence>
<comment type="function">
    <text evidence="2 9">Excises uracil residues from the DNA which can arise as a result of misincorporation of dUMP residues by DNA polymerase or due to deamination of cytosine.</text>
</comment>
<evidence type="ECO:0000256" key="4">
    <source>
        <dbReference type="ARBA" id="ARBA00012030"/>
    </source>
</evidence>
<dbReference type="SMART" id="SM00986">
    <property type="entry name" value="UDG"/>
    <property type="match status" value="1"/>
</dbReference>
<dbReference type="NCBIfam" id="NF003592">
    <property type="entry name" value="PRK05254.1-5"/>
    <property type="match status" value="1"/>
</dbReference>
<dbReference type="SMART" id="SM00987">
    <property type="entry name" value="UreE_C"/>
    <property type="match status" value="1"/>
</dbReference>
<evidence type="ECO:0000256" key="9">
    <source>
        <dbReference type="HAMAP-Rule" id="MF_00148"/>
    </source>
</evidence>
<reference evidence="12 13" key="1">
    <citation type="submission" date="2011-09" db="EMBL/GenBank/DDBJ databases">
        <title>The draft genome of Treponema saccharophilum DSM 2985.</title>
        <authorList>
            <consortium name="US DOE Joint Genome Institute (JGI-PGF)"/>
            <person name="Lucas S."/>
            <person name="Copeland A."/>
            <person name="Lapidus A."/>
            <person name="Glavina del Rio T."/>
            <person name="Dalin E."/>
            <person name="Tice H."/>
            <person name="Bruce D."/>
            <person name="Goodwin L."/>
            <person name="Pitluck S."/>
            <person name="Peters L."/>
            <person name="Kyrpides N."/>
            <person name="Mavromatis K."/>
            <person name="Ivanova N."/>
            <person name="Markowitz V."/>
            <person name="Cheng J.-F."/>
            <person name="Hugenholtz P."/>
            <person name="Woyke T."/>
            <person name="Wu D."/>
            <person name="Gronow S."/>
            <person name="Wellnitz S."/>
            <person name="Brambilla E."/>
            <person name="Klenk H.-P."/>
            <person name="Eisen J.A."/>
        </authorList>
    </citation>
    <scope>NUCLEOTIDE SEQUENCE [LARGE SCALE GENOMIC DNA]</scope>
    <source>
        <strain evidence="12 13">DSM 2985</strain>
    </source>
</reference>
<sequence length="243" mass="26802">MNSGAKTMELFNNIPREWREAIIASYDGNFAEEFGRLCDFIDSEYDSFPDDMRPVEKTDVFNALSVPFGDVKAVILGQDPYPDAEKAHGLAFDTADGSVSASLRNVFYEIEREKNPDTEQKGFKTERTGDLSGWTRQGVLLLNTILTFKKKSGTTGVNAHAGIGWEKFTDAIISALDGREHPPVFLLWGKPAEKKASLLKKTPADRILATSHPSPLSARRGFIGSGIFKKANDALGDGNEIEW</sequence>
<evidence type="ECO:0000256" key="7">
    <source>
        <dbReference type="ARBA" id="ARBA00022801"/>
    </source>
</evidence>
<evidence type="ECO:0000313" key="13">
    <source>
        <dbReference type="Proteomes" id="UP000003571"/>
    </source>
</evidence>
<keyword evidence="9" id="KW-0963">Cytoplasm</keyword>
<evidence type="ECO:0000256" key="2">
    <source>
        <dbReference type="ARBA" id="ARBA00002631"/>
    </source>
</evidence>
<comment type="caution">
    <text evidence="12">The sequence shown here is derived from an EMBL/GenBank/DDBJ whole genome shotgun (WGS) entry which is preliminary data.</text>
</comment>
<dbReference type="eggNOG" id="COG0692">
    <property type="taxonomic scope" value="Bacteria"/>
</dbReference>
<keyword evidence="7 9" id="KW-0378">Hydrolase</keyword>
<dbReference type="HAMAP" id="MF_00148">
    <property type="entry name" value="UDG"/>
    <property type="match status" value="1"/>
</dbReference>
<dbReference type="AlphaFoldDB" id="H7EMR7"/>
<dbReference type="PANTHER" id="PTHR11264:SF0">
    <property type="entry name" value="URACIL-DNA GLYCOSYLASE"/>
    <property type="match status" value="1"/>
</dbReference>
<protein>
    <recommendedName>
        <fullName evidence="5 9">Uracil-DNA glycosylase</fullName>
        <shortName evidence="9">UDG</shortName>
        <ecNumber evidence="4 9">3.2.2.27</ecNumber>
    </recommendedName>
</protein>
<comment type="similarity">
    <text evidence="3 9">Belongs to the uracil-DNA glycosylase (UDG) superfamily. UNG family.</text>
</comment>
<dbReference type="GO" id="GO:0005737">
    <property type="term" value="C:cytoplasm"/>
    <property type="evidence" value="ECO:0007669"/>
    <property type="project" value="UniProtKB-SubCell"/>
</dbReference>
<name>H7EMR7_9SPIR</name>
<dbReference type="PATRIC" id="fig|907348.3.peg.2219"/>
<dbReference type="OrthoDB" id="9804372at2"/>
<dbReference type="CDD" id="cd10027">
    <property type="entry name" value="UDG-F1-like"/>
    <property type="match status" value="1"/>
</dbReference>
<dbReference type="InterPro" id="IPR002043">
    <property type="entry name" value="UDG_fam1"/>
</dbReference>
<proteinExistence type="inferred from homology"/>
<dbReference type="Gene3D" id="3.40.470.10">
    <property type="entry name" value="Uracil-DNA glycosylase-like domain"/>
    <property type="match status" value="1"/>
</dbReference>
<feature type="active site" description="Proton acceptor" evidence="9 10">
    <location>
        <position position="79"/>
    </location>
</feature>
<dbReference type="EC" id="3.2.2.27" evidence="4 9"/>
<dbReference type="GO" id="GO:0004844">
    <property type="term" value="F:uracil DNA N-glycosylase activity"/>
    <property type="evidence" value="ECO:0007669"/>
    <property type="project" value="UniProtKB-UniRule"/>
</dbReference>
<organism evidence="12 13">
    <name type="scientific">Treponema saccharophilum DSM 2985</name>
    <dbReference type="NCBI Taxonomy" id="907348"/>
    <lineage>
        <taxon>Bacteria</taxon>
        <taxon>Pseudomonadati</taxon>
        <taxon>Spirochaetota</taxon>
        <taxon>Spirochaetia</taxon>
        <taxon>Spirochaetales</taxon>
        <taxon>Treponemataceae</taxon>
        <taxon>Treponema</taxon>
    </lineage>
</organism>
<dbReference type="Proteomes" id="UP000003571">
    <property type="component" value="Unassembled WGS sequence"/>
</dbReference>
<comment type="catalytic activity">
    <reaction evidence="1 9">
        <text>Hydrolyzes single-stranded DNA or mismatched double-stranded DNA and polynucleotides, releasing free uracil.</text>
        <dbReference type="EC" id="3.2.2.27"/>
    </reaction>
</comment>
<evidence type="ECO:0000256" key="10">
    <source>
        <dbReference type="PROSITE-ProRule" id="PRU10072"/>
    </source>
</evidence>
<keyword evidence="8 9" id="KW-0234">DNA repair</keyword>
<keyword evidence="13" id="KW-1185">Reference proteome</keyword>
<comment type="subcellular location">
    <subcellularLocation>
        <location evidence="9">Cytoplasm</location>
    </subcellularLocation>
</comment>
<evidence type="ECO:0000256" key="3">
    <source>
        <dbReference type="ARBA" id="ARBA00008184"/>
    </source>
</evidence>
<dbReference type="SUPFAM" id="SSF52141">
    <property type="entry name" value="Uracil-DNA glycosylase-like"/>
    <property type="match status" value="1"/>
</dbReference>
<dbReference type="InterPro" id="IPR018085">
    <property type="entry name" value="Ura-DNA_Glyclase_AS"/>
</dbReference>
<dbReference type="GO" id="GO:0097510">
    <property type="term" value="P:base-excision repair, AP site formation via deaminated base removal"/>
    <property type="evidence" value="ECO:0007669"/>
    <property type="project" value="TreeGrafter"/>
</dbReference>
<evidence type="ECO:0000313" key="12">
    <source>
        <dbReference type="EMBL" id="EIC00981.1"/>
    </source>
</evidence>
<dbReference type="RefSeq" id="WP_002705660.1">
    <property type="nucleotide sequence ID" value="NZ_AGRW01000052.1"/>
</dbReference>
<dbReference type="InterPro" id="IPR036895">
    <property type="entry name" value="Uracil-DNA_glycosylase-like_sf"/>
</dbReference>
<evidence type="ECO:0000256" key="1">
    <source>
        <dbReference type="ARBA" id="ARBA00001400"/>
    </source>
</evidence>
<dbReference type="NCBIfam" id="NF003588">
    <property type="entry name" value="PRK05254.1-1"/>
    <property type="match status" value="1"/>
</dbReference>
<dbReference type="Pfam" id="PF03167">
    <property type="entry name" value="UDG"/>
    <property type="match status" value="1"/>
</dbReference>
<accession>H7EMR7</accession>
<evidence type="ECO:0000256" key="6">
    <source>
        <dbReference type="ARBA" id="ARBA00022763"/>
    </source>
</evidence>
<gene>
    <name evidence="9" type="primary">ung</name>
    <name evidence="12" type="ORF">TresaDRAFT_0806</name>
</gene>
<evidence type="ECO:0000256" key="8">
    <source>
        <dbReference type="ARBA" id="ARBA00023204"/>
    </source>
</evidence>
<feature type="domain" description="Uracil-DNA glycosylase-like" evidence="11">
    <location>
        <begin position="64"/>
        <end position="235"/>
    </location>
</feature>
<evidence type="ECO:0000256" key="5">
    <source>
        <dbReference type="ARBA" id="ARBA00018429"/>
    </source>
</evidence>
<keyword evidence="6 9" id="KW-0227">DNA damage</keyword>
<dbReference type="STRING" id="907348.TresaDRAFT_0806"/>
<dbReference type="EMBL" id="AGRW01000052">
    <property type="protein sequence ID" value="EIC00981.1"/>
    <property type="molecule type" value="Genomic_DNA"/>
</dbReference>
<dbReference type="PANTHER" id="PTHR11264">
    <property type="entry name" value="URACIL-DNA GLYCOSYLASE"/>
    <property type="match status" value="1"/>
</dbReference>